<sequence>MSATVLIVEDAPESREMISAFLVENGFRTLTAATGAELRLRLHGAQPDIILLDVNLPDDDGIALARQLRLGERFGLIFVTGRDSDEDVMAGLDAGGDDYVTKPINLKTLLARIRSVLRRSREPVITFDGWILDVVRRELFRPTGQLVELTAGEFNILVALASRQMQPVSRDFLLDVISNRDPREISGHTVDNLIARLRKKMVHEGRDAPIVTVRGVGYALMPVQSRGDGVGA</sequence>
<dbReference type="Pfam" id="PF00486">
    <property type="entry name" value="Trans_reg_C"/>
    <property type="match status" value="1"/>
</dbReference>
<dbReference type="Pfam" id="PF00072">
    <property type="entry name" value="Response_reg"/>
    <property type="match status" value="1"/>
</dbReference>
<dbReference type="CDD" id="cd17574">
    <property type="entry name" value="REC_OmpR"/>
    <property type="match status" value="1"/>
</dbReference>
<dbReference type="PANTHER" id="PTHR48111">
    <property type="entry name" value="REGULATOR OF RPOS"/>
    <property type="match status" value="1"/>
</dbReference>
<dbReference type="InterPro" id="IPR011006">
    <property type="entry name" value="CheY-like_superfamily"/>
</dbReference>
<dbReference type="SUPFAM" id="SSF46894">
    <property type="entry name" value="C-terminal effector domain of the bipartite response regulators"/>
    <property type="match status" value="1"/>
</dbReference>
<dbReference type="GO" id="GO:0005829">
    <property type="term" value="C:cytosol"/>
    <property type="evidence" value="ECO:0007669"/>
    <property type="project" value="TreeGrafter"/>
</dbReference>
<dbReference type="GO" id="GO:0000156">
    <property type="term" value="F:phosphorelay response regulator activity"/>
    <property type="evidence" value="ECO:0007669"/>
    <property type="project" value="TreeGrafter"/>
</dbReference>
<dbReference type="InterPro" id="IPR001789">
    <property type="entry name" value="Sig_transdc_resp-reg_receiver"/>
</dbReference>
<dbReference type="InterPro" id="IPR039420">
    <property type="entry name" value="WalR-like"/>
</dbReference>
<dbReference type="SMART" id="SM00862">
    <property type="entry name" value="Trans_reg_C"/>
    <property type="match status" value="1"/>
</dbReference>
<dbReference type="AlphaFoldDB" id="A0A7X5F7L0"/>
<dbReference type="Proteomes" id="UP000586722">
    <property type="component" value="Unassembled WGS sequence"/>
</dbReference>
<reference evidence="2" key="1">
    <citation type="submission" date="2020-01" db="EMBL/GenBank/DDBJ databases">
        <authorList>
            <person name="Fang Y."/>
            <person name="Sun R."/>
            <person name="Nie L."/>
            <person name="He J."/>
            <person name="Hao L."/>
            <person name="Wang L."/>
            <person name="Su S."/>
            <person name="Lv E."/>
            <person name="Zhang Z."/>
            <person name="Xie R."/>
            <person name="Liu H."/>
        </authorList>
    </citation>
    <scope>NUCLEOTIDE SEQUENCE [LARGE SCALE GENOMIC DNA]</scope>
    <source>
        <strain evidence="2">XCT-53</strain>
    </source>
</reference>
<dbReference type="Gene3D" id="3.40.50.2300">
    <property type="match status" value="1"/>
</dbReference>
<dbReference type="GO" id="GO:0006355">
    <property type="term" value="P:regulation of DNA-templated transcription"/>
    <property type="evidence" value="ECO:0007669"/>
    <property type="project" value="InterPro"/>
</dbReference>
<dbReference type="CDD" id="cd00383">
    <property type="entry name" value="trans_reg_C"/>
    <property type="match status" value="1"/>
</dbReference>
<organism evidence="1 2">
    <name type="scientific">Pannonibacter tanglangensis</name>
    <dbReference type="NCBI Taxonomy" id="2750084"/>
    <lineage>
        <taxon>Bacteria</taxon>
        <taxon>Pseudomonadati</taxon>
        <taxon>Pseudomonadota</taxon>
        <taxon>Alphaproteobacteria</taxon>
        <taxon>Hyphomicrobiales</taxon>
        <taxon>Stappiaceae</taxon>
        <taxon>Pannonibacter</taxon>
    </lineage>
</organism>
<dbReference type="Gene3D" id="6.10.250.690">
    <property type="match status" value="1"/>
</dbReference>
<dbReference type="InterPro" id="IPR036388">
    <property type="entry name" value="WH-like_DNA-bd_sf"/>
</dbReference>
<accession>A0A7X5F7L0</accession>
<dbReference type="GO" id="GO:0032993">
    <property type="term" value="C:protein-DNA complex"/>
    <property type="evidence" value="ECO:0007669"/>
    <property type="project" value="TreeGrafter"/>
</dbReference>
<keyword evidence="2" id="KW-1185">Reference proteome</keyword>
<dbReference type="PROSITE" id="PS50110">
    <property type="entry name" value="RESPONSE_REGULATORY"/>
    <property type="match status" value="1"/>
</dbReference>
<evidence type="ECO:0000313" key="2">
    <source>
        <dbReference type="Proteomes" id="UP000586722"/>
    </source>
</evidence>
<dbReference type="RefSeq" id="WP_161677098.1">
    <property type="nucleotide sequence ID" value="NZ_JAABLP010000004.1"/>
</dbReference>
<dbReference type="SMART" id="SM00448">
    <property type="entry name" value="REC"/>
    <property type="match status" value="1"/>
</dbReference>
<dbReference type="EMBL" id="JAABLQ010000002">
    <property type="protein sequence ID" value="NBN79929.1"/>
    <property type="molecule type" value="Genomic_DNA"/>
</dbReference>
<gene>
    <name evidence="1" type="ORF">GWI72_16750</name>
</gene>
<dbReference type="Gene3D" id="1.10.10.10">
    <property type="entry name" value="Winged helix-like DNA-binding domain superfamily/Winged helix DNA-binding domain"/>
    <property type="match status" value="1"/>
</dbReference>
<proteinExistence type="predicted"/>
<protein>
    <submittedName>
        <fullName evidence="1">Response regulator</fullName>
    </submittedName>
</protein>
<evidence type="ECO:0000313" key="1">
    <source>
        <dbReference type="EMBL" id="NBN79929.1"/>
    </source>
</evidence>
<dbReference type="InterPro" id="IPR001867">
    <property type="entry name" value="OmpR/PhoB-type_DNA-bd"/>
</dbReference>
<name>A0A7X5F7L0_9HYPH</name>
<dbReference type="GO" id="GO:0000976">
    <property type="term" value="F:transcription cis-regulatory region binding"/>
    <property type="evidence" value="ECO:0007669"/>
    <property type="project" value="TreeGrafter"/>
</dbReference>
<dbReference type="SUPFAM" id="SSF52172">
    <property type="entry name" value="CheY-like"/>
    <property type="match status" value="1"/>
</dbReference>
<dbReference type="InterPro" id="IPR016032">
    <property type="entry name" value="Sig_transdc_resp-reg_C-effctor"/>
</dbReference>
<dbReference type="PANTHER" id="PTHR48111:SF4">
    <property type="entry name" value="DNA-BINDING DUAL TRANSCRIPTIONAL REGULATOR OMPR"/>
    <property type="match status" value="1"/>
</dbReference>
<dbReference type="PROSITE" id="PS51755">
    <property type="entry name" value="OMPR_PHOB"/>
    <property type="match status" value="1"/>
</dbReference>
<comment type="caution">
    <text evidence="1">The sequence shown here is derived from an EMBL/GenBank/DDBJ whole genome shotgun (WGS) entry which is preliminary data.</text>
</comment>